<accession>A0ABD3PWE0</accession>
<evidence type="ECO:0000259" key="2">
    <source>
        <dbReference type="PROSITE" id="PS51186"/>
    </source>
</evidence>
<dbReference type="Gene3D" id="3.40.630.30">
    <property type="match status" value="1"/>
</dbReference>
<evidence type="ECO:0000313" key="4">
    <source>
        <dbReference type="Proteomes" id="UP001530400"/>
    </source>
</evidence>
<comment type="caution">
    <text evidence="3">The sequence shown here is derived from an EMBL/GenBank/DDBJ whole genome shotgun (WGS) entry which is preliminary data.</text>
</comment>
<feature type="domain" description="N-acetyltransferase" evidence="2">
    <location>
        <begin position="153"/>
        <end position="244"/>
    </location>
</feature>
<dbReference type="PROSITE" id="PS51186">
    <property type="entry name" value="GNAT"/>
    <property type="match status" value="1"/>
</dbReference>
<feature type="chain" id="PRO_5044882726" description="N-acetyltransferase domain-containing protein" evidence="1">
    <location>
        <begin position="22"/>
        <end position="262"/>
    </location>
</feature>
<organism evidence="3 4">
    <name type="scientific">Cyclotella atomus</name>
    <dbReference type="NCBI Taxonomy" id="382360"/>
    <lineage>
        <taxon>Eukaryota</taxon>
        <taxon>Sar</taxon>
        <taxon>Stramenopiles</taxon>
        <taxon>Ochrophyta</taxon>
        <taxon>Bacillariophyta</taxon>
        <taxon>Coscinodiscophyceae</taxon>
        <taxon>Thalassiosirophycidae</taxon>
        <taxon>Stephanodiscales</taxon>
        <taxon>Stephanodiscaceae</taxon>
        <taxon>Cyclotella</taxon>
    </lineage>
</organism>
<name>A0ABD3PWE0_9STRA</name>
<evidence type="ECO:0000256" key="1">
    <source>
        <dbReference type="SAM" id="SignalP"/>
    </source>
</evidence>
<dbReference type="CDD" id="cd04301">
    <property type="entry name" value="NAT_SF"/>
    <property type="match status" value="1"/>
</dbReference>
<dbReference type="EMBL" id="JALLPJ020000432">
    <property type="protein sequence ID" value="KAL3792243.1"/>
    <property type="molecule type" value="Genomic_DNA"/>
</dbReference>
<dbReference type="Proteomes" id="UP001530400">
    <property type="component" value="Unassembled WGS sequence"/>
</dbReference>
<feature type="signal peptide" evidence="1">
    <location>
        <begin position="1"/>
        <end position="21"/>
    </location>
</feature>
<reference evidence="3 4" key="1">
    <citation type="submission" date="2024-10" db="EMBL/GenBank/DDBJ databases">
        <title>Updated reference genomes for cyclostephanoid diatoms.</title>
        <authorList>
            <person name="Roberts W.R."/>
            <person name="Alverson A.J."/>
        </authorList>
    </citation>
    <scope>NUCLEOTIDE SEQUENCE [LARGE SCALE GENOMIC DNA]</scope>
    <source>
        <strain evidence="3 4">AJA010-31</strain>
    </source>
</reference>
<dbReference type="InterPro" id="IPR000182">
    <property type="entry name" value="GNAT_dom"/>
</dbReference>
<gene>
    <name evidence="3" type="ORF">ACHAWO_006062</name>
</gene>
<proteinExistence type="predicted"/>
<sequence>MLLSRSILLMLILTTIRFHTALTIIIAPPTSALDYQQAASLVVSTFDAPCLNDKQKVDESPQNRFNLFRWNLIDKSLTEDFTYRQYVRTARRMRGKKYCLLLAKEYQDDDSFAAGSYDVVGMVEMGMSSCPKSFSTVDKVTSEVDPYNSQSKVGATTTGDCPQPTIGVLCIKSTHQKQGVGRALVQKCEEILQEIWKENEIFVDVEPSNRNGLLFFRNCGYEYAVDESGTKLMRDTKVFRRRVEEVKPHWLLRKSIGGAEGF</sequence>
<dbReference type="Pfam" id="PF00583">
    <property type="entry name" value="Acetyltransf_1"/>
    <property type="match status" value="1"/>
</dbReference>
<evidence type="ECO:0000313" key="3">
    <source>
        <dbReference type="EMBL" id="KAL3792243.1"/>
    </source>
</evidence>
<protein>
    <recommendedName>
        <fullName evidence="2">N-acetyltransferase domain-containing protein</fullName>
    </recommendedName>
</protein>
<keyword evidence="1" id="KW-0732">Signal</keyword>
<dbReference type="AlphaFoldDB" id="A0ABD3PWE0"/>
<keyword evidence="4" id="KW-1185">Reference proteome</keyword>
<dbReference type="InterPro" id="IPR016181">
    <property type="entry name" value="Acyl_CoA_acyltransferase"/>
</dbReference>
<dbReference type="SUPFAM" id="SSF55729">
    <property type="entry name" value="Acyl-CoA N-acyltransferases (Nat)"/>
    <property type="match status" value="1"/>
</dbReference>